<proteinExistence type="predicted"/>
<dbReference type="PANTHER" id="PTHR23110:SF99">
    <property type="entry name" value="BROAD-COMPLEX CORE PROTEIN ISOFORM 6"/>
    <property type="match status" value="1"/>
</dbReference>
<dbReference type="InterPro" id="IPR051095">
    <property type="entry name" value="Dros_DevTransReg"/>
</dbReference>
<dbReference type="GO" id="GO:0005634">
    <property type="term" value="C:nucleus"/>
    <property type="evidence" value="ECO:0007669"/>
    <property type="project" value="UniProtKB-SubCell"/>
</dbReference>
<sequence length="132" mass="15387">MTDSQQQFCLRWNNFQANITSQFEALRDDEDFVDVTFACDGRRLQAHKVVLSACSPYFKELFKTNPCKHPIIFMRDVEFEHLQSLLEFMYAGEVNISQAELPTFLRTAESLQIRGLTDSQSNQHNNEKVYLT</sequence>
<dbReference type="SMART" id="SM00225">
    <property type="entry name" value="BTB"/>
    <property type="match status" value="1"/>
</dbReference>
<evidence type="ECO:0000259" key="6">
    <source>
        <dbReference type="PROSITE" id="PS50097"/>
    </source>
</evidence>
<comment type="caution">
    <text evidence="7">The sequence shown here is derived from an EMBL/GenBank/DDBJ whole genome shotgun (WGS) entry which is preliminary data.</text>
</comment>
<dbReference type="GO" id="GO:0046872">
    <property type="term" value="F:metal ion binding"/>
    <property type="evidence" value="ECO:0007669"/>
    <property type="project" value="UniProtKB-KW"/>
</dbReference>
<dbReference type="EMBL" id="JADYXP020000016">
    <property type="protein sequence ID" value="KAL0107531.1"/>
    <property type="molecule type" value="Genomic_DNA"/>
</dbReference>
<dbReference type="PANTHER" id="PTHR23110">
    <property type="entry name" value="BTB DOMAIN TRANSCRIPTION FACTOR"/>
    <property type="match status" value="1"/>
</dbReference>
<gene>
    <name evidence="7" type="ORF">PUN28_014686</name>
</gene>
<evidence type="ECO:0000256" key="2">
    <source>
        <dbReference type="ARBA" id="ARBA00022473"/>
    </source>
</evidence>
<evidence type="ECO:0000313" key="8">
    <source>
        <dbReference type="Proteomes" id="UP001430953"/>
    </source>
</evidence>
<keyword evidence="4" id="KW-0677">Repeat</keyword>
<dbReference type="GO" id="GO:0061061">
    <property type="term" value="P:muscle structure development"/>
    <property type="evidence" value="ECO:0007669"/>
    <property type="project" value="UniProtKB-ARBA"/>
</dbReference>
<dbReference type="Pfam" id="PF00651">
    <property type="entry name" value="BTB"/>
    <property type="match status" value="1"/>
</dbReference>
<dbReference type="FunFam" id="3.30.710.10:FF:000118">
    <property type="entry name" value="Abrupt, isoform B"/>
    <property type="match status" value="1"/>
</dbReference>
<dbReference type="SUPFAM" id="SSF54695">
    <property type="entry name" value="POZ domain"/>
    <property type="match status" value="1"/>
</dbReference>
<dbReference type="GO" id="GO:0048813">
    <property type="term" value="P:dendrite morphogenesis"/>
    <property type="evidence" value="ECO:0007669"/>
    <property type="project" value="UniProtKB-ARBA"/>
</dbReference>
<reference evidence="7 8" key="1">
    <citation type="submission" date="2023-03" db="EMBL/GenBank/DDBJ databases">
        <title>High recombination rates correlate with genetic variation in Cardiocondyla obscurior ants.</title>
        <authorList>
            <person name="Errbii M."/>
        </authorList>
    </citation>
    <scope>NUCLEOTIDE SEQUENCE [LARGE SCALE GENOMIC DNA]</scope>
    <source>
        <strain evidence="7">Alpha-2009</strain>
        <tissue evidence="7">Whole body</tissue>
    </source>
</reference>
<keyword evidence="8" id="KW-1185">Reference proteome</keyword>
<dbReference type="CDD" id="cd18315">
    <property type="entry name" value="BTB_POZ_BAB-like"/>
    <property type="match status" value="1"/>
</dbReference>
<keyword evidence="2" id="KW-0217">Developmental protein</keyword>
<keyword evidence="5" id="KW-0539">Nucleus</keyword>
<feature type="domain" description="BTB" evidence="6">
    <location>
        <begin position="33"/>
        <end position="98"/>
    </location>
</feature>
<dbReference type="Proteomes" id="UP001430953">
    <property type="component" value="Unassembled WGS sequence"/>
</dbReference>
<evidence type="ECO:0000256" key="1">
    <source>
        <dbReference type="ARBA" id="ARBA00004123"/>
    </source>
</evidence>
<organism evidence="7 8">
    <name type="scientific">Cardiocondyla obscurior</name>
    <dbReference type="NCBI Taxonomy" id="286306"/>
    <lineage>
        <taxon>Eukaryota</taxon>
        <taxon>Metazoa</taxon>
        <taxon>Ecdysozoa</taxon>
        <taxon>Arthropoda</taxon>
        <taxon>Hexapoda</taxon>
        <taxon>Insecta</taxon>
        <taxon>Pterygota</taxon>
        <taxon>Neoptera</taxon>
        <taxon>Endopterygota</taxon>
        <taxon>Hymenoptera</taxon>
        <taxon>Apocrita</taxon>
        <taxon>Aculeata</taxon>
        <taxon>Formicoidea</taxon>
        <taxon>Formicidae</taxon>
        <taxon>Myrmicinae</taxon>
        <taxon>Cardiocondyla</taxon>
    </lineage>
</organism>
<dbReference type="InterPro" id="IPR011333">
    <property type="entry name" value="SKP1/BTB/POZ_sf"/>
</dbReference>
<dbReference type="InterPro" id="IPR000210">
    <property type="entry name" value="BTB/POZ_dom"/>
</dbReference>
<dbReference type="GO" id="GO:0030707">
    <property type="term" value="P:follicle cell of egg chamber development"/>
    <property type="evidence" value="ECO:0007669"/>
    <property type="project" value="UniProtKB-ARBA"/>
</dbReference>
<keyword evidence="3" id="KW-0479">Metal-binding</keyword>
<evidence type="ECO:0000313" key="7">
    <source>
        <dbReference type="EMBL" id="KAL0107531.1"/>
    </source>
</evidence>
<dbReference type="Gene3D" id="3.30.710.10">
    <property type="entry name" value="Potassium Channel Kv1.1, Chain A"/>
    <property type="match status" value="1"/>
</dbReference>
<dbReference type="GO" id="GO:0006357">
    <property type="term" value="P:regulation of transcription by RNA polymerase II"/>
    <property type="evidence" value="ECO:0007669"/>
    <property type="project" value="TreeGrafter"/>
</dbReference>
<comment type="subcellular location">
    <subcellularLocation>
        <location evidence="1">Nucleus</location>
    </subcellularLocation>
</comment>
<evidence type="ECO:0000256" key="3">
    <source>
        <dbReference type="ARBA" id="ARBA00022723"/>
    </source>
</evidence>
<protein>
    <recommendedName>
        <fullName evidence="6">BTB domain-containing protein</fullName>
    </recommendedName>
</protein>
<dbReference type="AlphaFoldDB" id="A0AAW2EYN6"/>
<dbReference type="PROSITE" id="PS50097">
    <property type="entry name" value="BTB"/>
    <property type="match status" value="1"/>
</dbReference>
<dbReference type="GO" id="GO:0007423">
    <property type="term" value="P:sensory organ development"/>
    <property type="evidence" value="ECO:0007669"/>
    <property type="project" value="UniProtKB-ARBA"/>
</dbReference>
<accession>A0AAW2EYN6</accession>
<name>A0AAW2EYN6_9HYME</name>
<evidence type="ECO:0000256" key="4">
    <source>
        <dbReference type="ARBA" id="ARBA00022737"/>
    </source>
</evidence>
<evidence type="ECO:0000256" key="5">
    <source>
        <dbReference type="ARBA" id="ARBA00023242"/>
    </source>
</evidence>